<accession>A0A9D5LZI5</accession>
<dbReference type="PANTHER" id="PTHR43308">
    <property type="entry name" value="OUTER MEMBRANE PROTEIN ALPHA-RELATED"/>
    <property type="match status" value="1"/>
</dbReference>
<dbReference type="EMBL" id="JADCKB010000027">
    <property type="protein sequence ID" value="MBE5040938.1"/>
    <property type="molecule type" value="Genomic_DNA"/>
</dbReference>
<dbReference type="AlphaFoldDB" id="A0A9D5LZI5"/>
<feature type="domain" description="SLH" evidence="4">
    <location>
        <begin position="572"/>
        <end position="627"/>
    </location>
</feature>
<keyword evidence="6" id="KW-1185">Reference proteome</keyword>
<name>A0A9D5LZI5_9FIRM</name>
<organism evidence="5 6">
    <name type="scientific">Ructibacterium gallinarum</name>
    <dbReference type="NCBI Taxonomy" id="2779355"/>
    <lineage>
        <taxon>Bacteria</taxon>
        <taxon>Bacillati</taxon>
        <taxon>Bacillota</taxon>
        <taxon>Clostridia</taxon>
        <taxon>Eubacteriales</taxon>
        <taxon>Oscillospiraceae</taxon>
        <taxon>Ructibacterium</taxon>
    </lineage>
</organism>
<comment type="caution">
    <text evidence="5">The sequence shown here is derived from an EMBL/GenBank/DDBJ whole genome shotgun (WGS) entry which is preliminary data.</text>
</comment>
<keyword evidence="1" id="KW-0677">Repeat</keyword>
<protein>
    <submittedName>
        <fullName evidence="5">S-layer homology domain-containing protein</fullName>
    </submittedName>
</protein>
<feature type="domain" description="SLH" evidence="4">
    <location>
        <begin position="511"/>
        <end position="570"/>
    </location>
</feature>
<keyword evidence="3" id="KW-0732">Signal</keyword>
<reference evidence="5" key="1">
    <citation type="submission" date="2020-10" db="EMBL/GenBank/DDBJ databases">
        <title>ChiBAC.</title>
        <authorList>
            <person name="Zenner C."/>
            <person name="Hitch T.C.A."/>
            <person name="Clavel T."/>
        </authorList>
    </citation>
    <scope>NUCLEOTIDE SEQUENCE</scope>
    <source>
        <strain evidence="5">DSM 107454</strain>
    </source>
</reference>
<evidence type="ECO:0000256" key="2">
    <source>
        <dbReference type="SAM" id="MobiDB-lite"/>
    </source>
</evidence>
<feature type="region of interest" description="Disordered" evidence="2">
    <location>
        <begin position="403"/>
        <end position="424"/>
    </location>
</feature>
<proteinExistence type="predicted"/>
<feature type="domain" description="SLH" evidence="4">
    <location>
        <begin position="447"/>
        <end position="510"/>
    </location>
</feature>
<evidence type="ECO:0000313" key="6">
    <source>
        <dbReference type="Proteomes" id="UP000806542"/>
    </source>
</evidence>
<sequence>MKKLTMIVTILGICLFFSLTVFGQEPAANFELINWQPDQYNFVSVSGRGNANCPEDEASLVIYHQETKEVVFADQQTVEPGKNFQFHIMPITETFPEGVYVVRVSGALLGTVVKNFYLADKDRAADILQQLAETSESQMDVLLATKAEDGLTYGEILGIDMESYGKLEDKNILFSLLAEGNKDYMLPDAPAQEEIDMAMSKLKKLYQDAYAIQSWQNSRGDGEARAWWMTANQTSVYGSAAYDPRYDLDGETDPLSAAEDLKMSLQKRAAAHQILVDMCSADVSDNGRREKAFAEILSQFQNIDQQGYLTWKAESWETQTLTDYYLSGIRNQIVEGQILAAVTGLPQGYGMELLENPLLFNKLTKYSVLSESKKAAVLSAVWGKEYDNLESFISAVEQNAQKQNQGDGISGGGTGTGGGSGGRGGLTGIGSGNGAVITTDGGQNQETSQHFNDLDSVAWAVPAIEALYAKGVVQGYGNGDFKPNYEITRAEFVKMLMEAFGLTNDNSVCDFQDVAPDAWYYAYVASAVQAGLVNGVGDGLFEPERTITREEISAVLYRTAAVSGREIPRQTELHFSDSDDIAEYAREAVASLTETGIINGMGDGTFAPQEPATRAQAAKLIYGLLQK</sequence>
<evidence type="ECO:0000259" key="4">
    <source>
        <dbReference type="PROSITE" id="PS51272"/>
    </source>
</evidence>
<evidence type="ECO:0000313" key="5">
    <source>
        <dbReference type="EMBL" id="MBE5040938.1"/>
    </source>
</evidence>
<dbReference type="Pfam" id="PF00395">
    <property type="entry name" value="SLH"/>
    <property type="match status" value="3"/>
</dbReference>
<feature type="compositionally biased region" description="Gly residues" evidence="2">
    <location>
        <begin position="408"/>
        <end position="424"/>
    </location>
</feature>
<feature type="chain" id="PRO_5038824896" evidence="3">
    <location>
        <begin position="24"/>
        <end position="627"/>
    </location>
</feature>
<dbReference type="PROSITE" id="PS51272">
    <property type="entry name" value="SLH"/>
    <property type="match status" value="3"/>
</dbReference>
<dbReference type="RefSeq" id="WP_226393479.1">
    <property type="nucleotide sequence ID" value="NZ_JADCKB010000027.1"/>
</dbReference>
<feature type="signal peptide" evidence="3">
    <location>
        <begin position="1"/>
        <end position="23"/>
    </location>
</feature>
<dbReference type="Proteomes" id="UP000806542">
    <property type="component" value="Unassembled WGS sequence"/>
</dbReference>
<evidence type="ECO:0000256" key="1">
    <source>
        <dbReference type="ARBA" id="ARBA00022737"/>
    </source>
</evidence>
<dbReference type="InterPro" id="IPR051465">
    <property type="entry name" value="Cell_Envelope_Struct_Comp"/>
</dbReference>
<evidence type="ECO:0000256" key="3">
    <source>
        <dbReference type="SAM" id="SignalP"/>
    </source>
</evidence>
<dbReference type="InterPro" id="IPR001119">
    <property type="entry name" value="SLH_dom"/>
</dbReference>
<gene>
    <name evidence="5" type="ORF">INF28_10750</name>
</gene>